<dbReference type="Proteomes" id="UP001159641">
    <property type="component" value="Unassembled WGS sequence"/>
</dbReference>
<proteinExistence type="predicted"/>
<comment type="caution">
    <text evidence="1">The sequence shown here is derived from an EMBL/GenBank/DDBJ whole genome shotgun (WGS) entry which is preliminary data.</text>
</comment>
<accession>A0AB34I0J0</accession>
<reference evidence="1 2" key="1">
    <citation type="submission" date="2022-11" db="EMBL/GenBank/DDBJ databases">
        <title>Whole genome sequence of Eschrichtius robustus ER-17-0199.</title>
        <authorList>
            <person name="Bruniche-Olsen A."/>
            <person name="Black A.N."/>
            <person name="Fields C.J."/>
            <person name="Walden K."/>
            <person name="Dewoody J.A."/>
        </authorList>
    </citation>
    <scope>NUCLEOTIDE SEQUENCE [LARGE SCALE GENOMIC DNA]</scope>
    <source>
        <strain evidence="1">ER-17-0199</strain>
        <tissue evidence="1">Blubber</tissue>
    </source>
</reference>
<dbReference type="AlphaFoldDB" id="A0AB34I0J0"/>
<gene>
    <name evidence="1" type="ORF">J1605_016880</name>
</gene>
<sequence>MQGTWVRALVWEDPTCRRATKPTISGASLVKQWLRIRLPLQGTRVRALVREHPTCRGATKPMRHNS</sequence>
<evidence type="ECO:0000313" key="2">
    <source>
        <dbReference type="Proteomes" id="UP001159641"/>
    </source>
</evidence>
<protein>
    <submittedName>
        <fullName evidence="1">Uncharacterized protein</fullName>
    </submittedName>
</protein>
<dbReference type="EMBL" id="JAIQCJ010000090">
    <property type="protein sequence ID" value="KAJ8797997.1"/>
    <property type="molecule type" value="Genomic_DNA"/>
</dbReference>
<evidence type="ECO:0000313" key="1">
    <source>
        <dbReference type="EMBL" id="KAJ8797997.1"/>
    </source>
</evidence>
<organism evidence="1 2">
    <name type="scientific">Eschrichtius robustus</name>
    <name type="common">California gray whale</name>
    <name type="synonym">Eschrichtius gibbosus</name>
    <dbReference type="NCBI Taxonomy" id="9764"/>
    <lineage>
        <taxon>Eukaryota</taxon>
        <taxon>Metazoa</taxon>
        <taxon>Chordata</taxon>
        <taxon>Craniata</taxon>
        <taxon>Vertebrata</taxon>
        <taxon>Euteleostomi</taxon>
        <taxon>Mammalia</taxon>
        <taxon>Eutheria</taxon>
        <taxon>Laurasiatheria</taxon>
        <taxon>Artiodactyla</taxon>
        <taxon>Whippomorpha</taxon>
        <taxon>Cetacea</taxon>
        <taxon>Mysticeti</taxon>
        <taxon>Eschrichtiidae</taxon>
        <taxon>Eschrichtius</taxon>
    </lineage>
</organism>
<keyword evidence="2" id="KW-1185">Reference proteome</keyword>
<name>A0AB34I0J0_ESCRO</name>